<evidence type="ECO:0000256" key="1">
    <source>
        <dbReference type="SAM" id="MobiDB-lite"/>
    </source>
</evidence>
<proteinExistence type="predicted"/>
<dbReference type="EMBL" id="VSRR010002803">
    <property type="protein sequence ID" value="MPC33309.1"/>
    <property type="molecule type" value="Genomic_DNA"/>
</dbReference>
<evidence type="ECO:0000313" key="3">
    <source>
        <dbReference type="Proteomes" id="UP000324222"/>
    </source>
</evidence>
<sequence length="84" mass="9826">MPNQPVEEEKEEEEEEEEEEVPERDGGKEGEEEAAHEIGTSEARYENEDISLRTQQGKGRRKTGLRTWREGKTPQENRIKRNTD</sequence>
<dbReference type="AlphaFoldDB" id="A0A5B7EJH3"/>
<keyword evidence="3" id="KW-1185">Reference proteome</keyword>
<protein>
    <submittedName>
        <fullName evidence="2">Uncharacterized protein</fullName>
    </submittedName>
</protein>
<gene>
    <name evidence="2" type="ORF">E2C01_026653</name>
</gene>
<comment type="caution">
    <text evidence="2">The sequence shown here is derived from an EMBL/GenBank/DDBJ whole genome shotgun (WGS) entry which is preliminary data.</text>
</comment>
<evidence type="ECO:0000313" key="2">
    <source>
        <dbReference type="EMBL" id="MPC33309.1"/>
    </source>
</evidence>
<feature type="compositionally biased region" description="Acidic residues" evidence="1">
    <location>
        <begin position="1"/>
        <end position="22"/>
    </location>
</feature>
<reference evidence="2 3" key="1">
    <citation type="submission" date="2019-05" db="EMBL/GenBank/DDBJ databases">
        <title>Another draft genome of Portunus trituberculatus and its Hox gene families provides insights of decapod evolution.</title>
        <authorList>
            <person name="Jeong J.-H."/>
            <person name="Song I."/>
            <person name="Kim S."/>
            <person name="Choi T."/>
            <person name="Kim D."/>
            <person name="Ryu S."/>
            <person name="Kim W."/>
        </authorList>
    </citation>
    <scope>NUCLEOTIDE SEQUENCE [LARGE SCALE GENOMIC DNA]</scope>
    <source>
        <tissue evidence="2">Muscle</tissue>
    </source>
</reference>
<organism evidence="2 3">
    <name type="scientific">Portunus trituberculatus</name>
    <name type="common">Swimming crab</name>
    <name type="synonym">Neptunus trituberculatus</name>
    <dbReference type="NCBI Taxonomy" id="210409"/>
    <lineage>
        <taxon>Eukaryota</taxon>
        <taxon>Metazoa</taxon>
        <taxon>Ecdysozoa</taxon>
        <taxon>Arthropoda</taxon>
        <taxon>Crustacea</taxon>
        <taxon>Multicrustacea</taxon>
        <taxon>Malacostraca</taxon>
        <taxon>Eumalacostraca</taxon>
        <taxon>Eucarida</taxon>
        <taxon>Decapoda</taxon>
        <taxon>Pleocyemata</taxon>
        <taxon>Brachyura</taxon>
        <taxon>Eubrachyura</taxon>
        <taxon>Portunoidea</taxon>
        <taxon>Portunidae</taxon>
        <taxon>Portuninae</taxon>
        <taxon>Portunus</taxon>
    </lineage>
</organism>
<feature type="compositionally biased region" description="Basic and acidic residues" evidence="1">
    <location>
        <begin position="23"/>
        <end position="36"/>
    </location>
</feature>
<accession>A0A5B7EJH3</accession>
<feature type="compositionally biased region" description="Basic and acidic residues" evidence="1">
    <location>
        <begin position="67"/>
        <end position="84"/>
    </location>
</feature>
<name>A0A5B7EJH3_PORTR</name>
<feature type="region of interest" description="Disordered" evidence="1">
    <location>
        <begin position="1"/>
        <end position="84"/>
    </location>
</feature>
<dbReference type="Proteomes" id="UP000324222">
    <property type="component" value="Unassembled WGS sequence"/>
</dbReference>